<reference evidence="2" key="3">
    <citation type="submission" date="2025-09" db="UniProtKB">
        <authorList>
            <consortium name="Ensembl"/>
        </authorList>
    </citation>
    <scope>IDENTIFICATION</scope>
    <source>
        <strain evidence="2">Hd-rR</strain>
    </source>
</reference>
<proteinExistence type="predicted"/>
<name>A0A3B3HJY6_ORYLA</name>
<keyword evidence="3" id="KW-1185">Reference proteome</keyword>
<dbReference type="GeneTree" id="ENSGT00940000170871"/>
<organism evidence="2 3">
    <name type="scientific">Oryzias latipes</name>
    <name type="common">Japanese rice fish</name>
    <name type="synonym">Japanese killifish</name>
    <dbReference type="NCBI Taxonomy" id="8090"/>
    <lineage>
        <taxon>Eukaryota</taxon>
        <taxon>Metazoa</taxon>
        <taxon>Chordata</taxon>
        <taxon>Craniata</taxon>
        <taxon>Vertebrata</taxon>
        <taxon>Euteleostomi</taxon>
        <taxon>Actinopterygii</taxon>
        <taxon>Neopterygii</taxon>
        <taxon>Teleostei</taxon>
        <taxon>Neoteleostei</taxon>
        <taxon>Acanthomorphata</taxon>
        <taxon>Ovalentaria</taxon>
        <taxon>Atherinomorphae</taxon>
        <taxon>Beloniformes</taxon>
        <taxon>Adrianichthyidae</taxon>
        <taxon>Oryziinae</taxon>
        <taxon>Oryzias</taxon>
    </lineage>
</organism>
<dbReference type="Ensembl" id="ENSORLT00000035277.1">
    <property type="protein sequence ID" value="ENSORLP00000032038.1"/>
    <property type="gene ID" value="ENSORLG00000026343.1"/>
</dbReference>
<dbReference type="InterPro" id="IPR056396">
    <property type="entry name" value="HEAT_SCC3-SA"/>
</dbReference>
<dbReference type="STRING" id="8090.ENSORLP00000032038"/>
<dbReference type="Bgee" id="ENSORLG00000026343">
    <property type="expression patterns" value="Expressed in testis and 12 other cell types or tissues"/>
</dbReference>
<sequence length="66" mass="7304">PVAKQQRNIARFGSQKPFFHAHTHVVYLVDSLWDCGGALLKDWATLTSVLLQDSSCTGHIIGIILE</sequence>
<evidence type="ECO:0000313" key="2">
    <source>
        <dbReference type="Ensembl" id="ENSORLP00000032038.1"/>
    </source>
</evidence>
<protein>
    <recommendedName>
        <fullName evidence="1">Cohesin subunit SCC3/SA HEAT-repeats domain-containing protein</fullName>
    </recommendedName>
</protein>
<accession>A0A3B3HJY6</accession>
<feature type="domain" description="Cohesin subunit SCC3/SA HEAT-repeats" evidence="1">
    <location>
        <begin position="27"/>
        <end position="54"/>
    </location>
</feature>
<dbReference type="Proteomes" id="UP000001038">
    <property type="component" value="Chromosome 21"/>
</dbReference>
<reference evidence="2" key="2">
    <citation type="submission" date="2025-08" db="UniProtKB">
        <authorList>
            <consortium name="Ensembl"/>
        </authorList>
    </citation>
    <scope>IDENTIFICATION</scope>
    <source>
        <strain evidence="2">Hd-rR</strain>
    </source>
</reference>
<evidence type="ECO:0000313" key="3">
    <source>
        <dbReference type="Proteomes" id="UP000001038"/>
    </source>
</evidence>
<evidence type="ECO:0000259" key="1">
    <source>
        <dbReference type="Pfam" id="PF24571"/>
    </source>
</evidence>
<dbReference type="Pfam" id="PF24571">
    <property type="entry name" value="HEAT_SCC3-SA"/>
    <property type="match status" value="1"/>
</dbReference>
<dbReference type="AlphaFoldDB" id="A0A3B3HJY6"/>
<dbReference type="InParanoid" id="A0A3B3HJY6"/>
<reference evidence="2 3" key="1">
    <citation type="journal article" date="2007" name="Nature">
        <title>The medaka draft genome and insights into vertebrate genome evolution.</title>
        <authorList>
            <person name="Kasahara M."/>
            <person name="Naruse K."/>
            <person name="Sasaki S."/>
            <person name="Nakatani Y."/>
            <person name="Qu W."/>
            <person name="Ahsan B."/>
            <person name="Yamada T."/>
            <person name="Nagayasu Y."/>
            <person name="Doi K."/>
            <person name="Kasai Y."/>
            <person name="Jindo T."/>
            <person name="Kobayashi D."/>
            <person name="Shimada A."/>
            <person name="Toyoda A."/>
            <person name="Kuroki Y."/>
            <person name="Fujiyama A."/>
            <person name="Sasaki T."/>
            <person name="Shimizu A."/>
            <person name="Asakawa S."/>
            <person name="Shimizu N."/>
            <person name="Hashimoto S."/>
            <person name="Yang J."/>
            <person name="Lee Y."/>
            <person name="Matsushima K."/>
            <person name="Sugano S."/>
            <person name="Sakaizumi M."/>
            <person name="Narita T."/>
            <person name="Ohishi K."/>
            <person name="Haga S."/>
            <person name="Ohta F."/>
            <person name="Nomoto H."/>
            <person name="Nogata K."/>
            <person name="Morishita T."/>
            <person name="Endo T."/>
            <person name="Shin-I T."/>
            <person name="Takeda H."/>
            <person name="Morishita S."/>
            <person name="Kohara Y."/>
        </authorList>
    </citation>
    <scope>NUCLEOTIDE SEQUENCE [LARGE SCALE GENOMIC DNA]</scope>
    <source>
        <strain evidence="2 3">Hd-rR</strain>
    </source>
</reference>